<keyword evidence="4" id="KW-0963">Cytoplasm</keyword>
<dbReference type="GO" id="GO:0005737">
    <property type="term" value="C:cytoplasm"/>
    <property type="evidence" value="ECO:0007669"/>
    <property type="project" value="UniProtKB-SubCell"/>
</dbReference>
<dbReference type="InterPro" id="IPR030312">
    <property type="entry name" value="IRAK1BP1"/>
</dbReference>
<dbReference type="PANTHER" id="PTHR18842">
    <property type="entry name" value="INTERLEUKIN-1 RECEPTOR-ASSOCIATED KINASE 1-BINDING PROTEIN 1"/>
    <property type="match status" value="1"/>
</dbReference>
<evidence type="ECO:0000256" key="5">
    <source>
        <dbReference type="ARBA" id="ARBA00023242"/>
    </source>
</evidence>
<evidence type="ECO:0000256" key="6">
    <source>
        <dbReference type="SAM" id="MobiDB-lite"/>
    </source>
</evidence>
<name>A0AAD8GAS8_ACIOX</name>
<evidence type="ECO:0008006" key="9">
    <source>
        <dbReference type="Google" id="ProtNLM"/>
    </source>
</evidence>
<dbReference type="Pfam" id="PF04402">
    <property type="entry name" value="SIMPL"/>
    <property type="match status" value="1"/>
</dbReference>
<sequence length="248" mass="27799">MAVKPSRVFAAVIPVGDVYRDENEGMIRTVRRNTEQTLTREVQVTGNAELSSGPNRARLCLQVSSRKDSVTEAKNSVSRRLDYILQSLRQQGVKEENVTVTKDIQRAENAYYMEAEVCVTFSDFVKMQNISNFLVEKLDSSVTVSAPQFYHTTENLESIRRQVCLVAVGNARHKAKEVCRLVGQSLGRPLVIKEEETKEWEGQSEETEDQSGGSSQLTANQKIKNATVFVSSRVFVSFEIKAKGKKNS</sequence>
<evidence type="ECO:0000256" key="3">
    <source>
        <dbReference type="ARBA" id="ARBA00005509"/>
    </source>
</evidence>
<dbReference type="PANTHER" id="PTHR18842:SF2">
    <property type="entry name" value="INTERLEUKIN-1 RECEPTOR-ASSOCIATED KINASE 1-BINDING PROTEIN 1"/>
    <property type="match status" value="1"/>
</dbReference>
<dbReference type="InterPro" id="IPR007497">
    <property type="entry name" value="SIMPL/DUF541"/>
</dbReference>
<organism evidence="7 8">
    <name type="scientific">Acipenser oxyrinchus oxyrinchus</name>
    <dbReference type="NCBI Taxonomy" id="40147"/>
    <lineage>
        <taxon>Eukaryota</taxon>
        <taxon>Metazoa</taxon>
        <taxon>Chordata</taxon>
        <taxon>Craniata</taxon>
        <taxon>Vertebrata</taxon>
        <taxon>Euteleostomi</taxon>
        <taxon>Actinopterygii</taxon>
        <taxon>Chondrostei</taxon>
        <taxon>Acipenseriformes</taxon>
        <taxon>Acipenseridae</taxon>
        <taxon>Acipenser</taxon>
    </lineage>
</organism>
<comment type="caution">
    <text evidence="7">The sequence shown here is derived from an EMBL/GenBank/DDBJ whole genome shotgun (WGS) entry which is preliminary data.</text>
</comment>
<evidence type="ECO:0000313" key="7">
    <source>
        <dbReference type="EMBL" id="KAK1170796.1"/>
    </source>
</evidence>
<evidence type="ECO:0000313" key="8">
    <source>
        <dbReference type="Proteomes" id="UP001230051"/>
    </source>
</evidence>
<gene>
    <name evidence="7" type="ORF">AOXY_G7728</name>
</gene>
<keyword evidence="5" id="KW-0539">Nucleus</keyword>
<reference evidence="7" key="1">
    <citation type="submission" date="2022-02" db="EMBL/GenBank/DDBJ databases">
        <title>Atlantic sturgeon de novo genome assembly.</title>
        <authorList>
            <person name="Stock M."/>
            <person name="Klopp C."/>
            <person name="Guiguen Y."/>
            <person name="Cabau C."/>
            <person name="Parinello H."/>
            <person name="Santidrian Yebra-Pimentel E."/>
            <person name="Kuhl H."/>
            <person name="Dirks R.P."/>
            <person name="Guessner J."/>
            <person name="Wuertz S."/>
            <person name="Du K."/>
            <person name="Schartl M."/>
        </authorList>
    </citation>
    <scope>NUCLEOTIDE SEQUENCE</scope>
    <source>
        <strain evidence="7">STURGEONOMICS-FGT-2020</strain>
        <tissue evidence="7">Whole blood</tissue>
    </source>
</reference>
<dbReference type="Gene3D" id="3.30.110.170">
    <property type="entry name" value="Protein of unknown function (DUF541), domain 1"/>
    <property type="match status" value="1"/>
</dbReference>
<dbReference type="GO" id="GO:0043123">
    <property type="term" value="P:positive regulation of canonical NF-kappaB signal transduction"/>
    <property type="evidence" value="ECO:0007669"/>
    <property type="project" value="InterPro"/>
</dbReference>
<proteinExistence type="inferred from homology"/>
<dbReference type="AlphaFoldDB" id="A0AAD8GAS8"/>
<dbReference type="Proteomes" id="UP001230051">
    <property type="component" value="Unassembled WGS sequence"/>
</dbReference>
<feature type="region of interest" description="Disordered" evidence="6">
    <location>
        <begin position="195"/>
        <end position="219"/>
    </location>
</feature>
<dbReference type="Gene3D" id="3.30.70.2970">
    <property type="entry name" value="Protein of unknown function (DUF541), domain 2"/>
    <property type="match status" value="1"/>
</dbReference>
<dbReference type="GO" id="GO:0006955">
    <property type="term" value="P:immune response"/>
    <property type="evidence" value="ECO:0007669"/>
    <property type="project" value="InterPro"/>
</dbReference>
<dbReference type="FunFam" id="3.30.70.2970:FF:000002">
    <property type="entry name" value="interleukin-1 receptor-associated kinase 1-binding protein 1"/>
    <property type="match status" value="1"/>
</dbReference>
<keyword evidence="8" id="KW-1185">Reference proteome</keyword>
<feature type="compositionally biased region" description="Polar residues" evidence="6">
    <location>
        <begin position="210"/>
        <end position="219"/>
    </location>
</feature>
<evidence type="ECO:0000256" key="1">
    <source>
        <dbReference type="ARBA" id="ARBA00004123"/>
    </source>
</evidence>
<comment type="subcellular location">
    <subcellularLocation>
        <location evidence="2">Cytoplasm</location>
    </subcellularLocation>
    <subcellularLocation>
        <location evidence="1">Nucleus</location>
    </subcellularLocation>
</comment>
<accession>A0AAD8GAS8</accession>
<dbReference type="FunFam" id="3.30.110.170:FF:000003">
    <property type="entry name" value="Interleukin-1 receptor-associated kinase 1-binding protein 1 homolog"/>
    <property type="match status" value="1"/>
</dbReference>
<evidence type="ECO:0000256" key="4">
    <source>
        <dbReference type="ARBA" id="ARBA00022490"/>
    </source>
</evidence>
<dbReference type="EMBL" id="JAGXEW010000006">
    <property type="protein sequence ID" value="KAK1170796.1"/>
    <property type="molecule type" value="Genomic_DNA"/>
</dbReference>
<dbReference type="GO" id="GO:0005634">
    <property type="term" value="C:nucleus"/>
    <property type="evidence" value="ECO:0007669"/>
    <property type="project" value="UniProtKB-SubCell"/>
</dbReference>
<evidence type="ECO:0000256" key="2">
    <source>
        <dbReference type="ARBA" id="ARBA00004496"/>
    </source>
</evidence>
<comment type="similarity">
    <text evidence="3">Belongs to the IRAK1BP1 family.</text>
</comment>
<protein>
    <recommendedName>
        <fullName evidence="9">Interleukin-1 receptor-associated kinase 1-binding protein 1</fullName>
    </recommendedName>
</protein>